<gene>
    <name evidence="1" type="ORF">CUN49_10010</name>
</gene>
<dbReference type="SUPFAM" id="SSF55154">
    <property type="entry name" value="CYTH-like phosphatases"/>
    <property type="match status" value="1"/>
</dbReference>
<evidence type="ECO:0008006" key="3">
    <source>
        <dbReference type="Google" id="ProtNLM"/>
    </source>
</evidence>
<dbReference type="Proteomes" id="UP000229681">
    <property type="component" value="Unassembled WGS sequence"/>
</dbReference>
<name>A0A2M8PDB2_9CHLR</name>
<evidence type="ECO:0000313" key="1">
    <source>
        <dbReference type="EMBL" id="PJF35541.1"/>
    </source>
</evidence>
<protein>
    <recommendedName>
        <fullName evidence="3">Class IV adenylate cyclase</fullName>
    </recommendedName>
</protein>
<evidence type="ECO:0000313" key="2">
    <source>
        <dbReference type="Proteomes" id="UP000229681"/>
    </source>
</evidence>
<organism evidence="1 2">
    <name type="scientific">Candidatus Thermofonsia Clade 1 bacterium</name>
    <dbReference type="NCBI Taxonomy" id="2364210"/>
    <lineage>
        <taxon>Bacteria</taxon>
        <taxon>Bacillati</taxon>
        <taxon>Chloroflexota</taxon>
        <taxon>Candidatus Thermofontia</taxon>
        <taxon>Candidatus Thermofonsia Clade 1</taxon>
    </lineage>
</organism>
<reference evidence="1 2" key="1">
    <citation type="submission" date="2017-11" db="EMBL/GenBank/DDBJ databases">
        <title>Evolution of Phototrophy in the Chloroflexi Phylum Driven by Horizontal Gene Transfer.</title>
        <authorList>
            <person name="Ward L.M."/>
            <person name="Hemp J."/>
            <person name="Shih P.M."/>
            <person name="Mcglynn S.E."/>
            <person name="Fischer W."/>
        </authorList>
    </citation>
    <scope>NUCLEOTIDE SEQUENCE [LARGE SCALE GENOMIC DNA]</scope>
    <source>
        <strain evidence="1">JP3_13</strain>
    </source>
</reference>
<dbReference type="AlphaFoldDB" id="A0A2M8PDB2"/>
<comment type="caution">
    <text evidence="1">The sequence shown here is derived from an EMBL/GenBank/DDBJ whole genome shotgun (WGS) entry which is preliminary data.</text>
</comment>
<dbReference type="InterPro" id="IPR033469">
    <property type="entry name" value="CYTH-like_dom_sf"/>
</dbReference>
<dbReference type="Gene3D" id="2.40.320.10">
    <property type="entry name" value="Hypothetical Protein Pfu-838710-001"/>
    <property type="match status" value="1"/>
</dbReference>
<sequence>DFEMTDRLLQALGFQVMWCYEKFRTTYRLDTCEIALDELPFGDFVEIEGDSLMAIEAVVAQLGMGDAPRFRLSYSELFFRLRDQLQLPFRDLTFENFRALARADLTKILLREAEQRA</sequence>
<accession>A0A2M8PDB2</accession>
<feature type="non-terminal residue" evidence="1">
    <location>
        <position position="1"/>
    </location>
</feature>
<dbReference type="EMBL" id="PGTM01000141">
    <property type="protein sequence ID" value="PJF35541.1"/>
    <property type="molecule type" value="Genomic_DNA"/>
</dbReference>
<proteinExistence type="predicted"/>